<dbReference type="Gene3D" id="3.40.50.300">
    <property type="entry name" value="P-loop containing nucleotide triphosphate hydrolases"/>
    <property type="match status" value="1"/>
</dbReference>
<dbReference type="InterPro" id="IPR027417">
    <property type="entry name" value="P-loop_NTPase"/>
</dbReference>
<reference evidence="3" key="1">
    <citation type="journal article" date="2015" name="Nature">
        <title>Complex archaea that bridge the gap between prokaryotes and eukaryotes.</title>
        <authorList>
            <person name="Spang A."/>
            <person name="Saw J.H."/>
            <person name="Jorgensen S.L."/>
            <person name="Zaremba-Niedzwiedzka K."/>
            <person name="Martijn J."/>
            <person name="Lind A.E."/>
            <person name="van Eijk R."/>
            <person name="Schleper C."/>
            <person name="Guy L."/>
            <person name="Ettema T.J."/>
        </authorList>
    </citation>
    <scope>NUCLEOTIDE SEQUENCE</scope>
</reference>
<feature type="non-terminal residue" evidence="3">
    <location>
        <position position="298"/>
    </location>
</feature>
<feature type="domain" description="Rad50/SbcC-type AAA" evidence="2">
    <location>
        <begin position="21"/>
        <end position="256"/>
    </location>
</feature>
<feature type="coiled-coil region" evidence="1">
    <location>
        <begin position="176"/>
        <end position="253"/>
    </location>
</feature>
<dbReference type="Pfam" id="PF13476">
    <property type="entry name" value="AAA_23"/>
    <property type="match status" value="1"/>
</dbReference>
<organism evidence="3">
    <name type="scientific">marine sediment metagenome</name>
    <dbReference type="NCBI Taxonomy" id="412755"/>
    <lineage>
        <taxon>unclassified sequences</taxon>
        <taxon>metagenomes</taxon>
        <taxon>ecological metagenomes</taxon>
    </lineage>
</organism>
<dbReference type="EMBL" id="LAZR01069289">
    <property type="protein sequence ID" value="KKK48000.1"/>
    <property type="molecule type" value="Genomic_DNA"/>
</dbReference>
<comment type="caution">
    <text evidence="3">The sequence shown here is derived from an EMBL/GenBank/DDBJ whole genome shotgun (WGS) entry which is preliminary data.</text>
</comment>
<keyword evidence="1" id="KW-0175">Coiled coil</keyword>
<sequence>MNKRLKINKLKVDGKLQFTQNFRDGVNFITGGNSLGKTNILKTIQYGLGGKDPDFAPEISNNCANVYLEIQINNEIITIVREIKRFGARIKVFFKALDKIGVHDKDYEYYNPDEEFSRLMFNKLELNEIRYYRSGAPKIDGSMVRLSFKELFRYFYIQQKIGYGELLSKQPERPRKKAFEQLLNLHRSDLNELENKKIFSQANKMKLNQEKNRLISIFKELEMDPNININRSIQDLEDKIKGYKEKRDEIRSSSKKIITDKVLGKVGGGRLLYPSILPTGISYNPSKIRVATYRKMTE</sequence>
<dbReference type="GO" id="GO:0006302">
    <property type="term" value="P:double-strand break repair"/>
    <property type="evidence" value="ECO:0007669"/>
    <property type="project" value="InterPro"/>
</dbReference>
<evidence type="ECO:0000313" key="3">
    <source>
        <dbReference type="EMBL" id="KKK48000.1"/>
    </source>
</evidence>
<protein>
    <recommendedName>
        <fullName evidence="2">Rad50/SbcC-type AAA domain-containing protein</fullName>
    </recommendedName>
</protein>
<evidence type="ECO:0000259" key="2">
    <source>
        <dbReference type="Pfam" id="PF13476"/>
    </source>
</evidence>
<proteinExistence type="predicted"/>
<accession>A0A0F8WIH0</accession>
<dbReference type="SUPFAM" id="SSF52540">
    <property type="entry name" value="P-loop containing nucleoside triphosphate hydrolases"/>
    <property type="match status" value="1"/>
</dbReference>
<dbReference type="GO" id="GO:0016887">
    <property type="term" value="F:ATP hydrolysis activity"/>
    <property type="evidence" value="ECO:0007669"/>
    <property type="project" value="InterPro"/>
</dbReference>
<dbReference type="InterPro" id="IPR038729">
    <property type="entry name" value="Rad50/SbcC_AAA"/>
</dbReference>
<evidence type="ECO:0000256" key="1">
    <source>
        <dbReference type="SAM" id="Coils"/>
    </source>
</evidence>
<dbReference type="AlphaFoldDB" id="A0A0F8WIH0"/>
<name>A0A0F8WIH0_9ZZZZ</name>
<gene>
    <name evidence="3" type="ORF">LCGC14_3149540</name>
</gene>